<dbReference type="AlphaFoldDB" id="A0A401ZFK6"/>
<dbReference type="RefSeq" id="WP_218030892.1">
    <property type="nucleotide sequence ID" value="NZ_BIFQ01000001.1"/>
</dbReference>
<dbReference type="EMBL" id="BIFQ01000001">
    <property type="protein sequence ID" value="GCE05468.1"/>
    <property type="molecule type" value="Genomic_DNA"/>
</dbReference>
<dbReference type="PANTHER" id="PTHR45266">
    <property type="entry name" value="OXALOACETATE DECARBOXYLASE ALPHA CHAIN"/>
    <property type="match status" value="1"/>
</dbReference>
<feature type="domain" description="Lipoyl-binding" evidence="2">
    <location>
        <begin position="117"/>
        <end position="186"/>
    </location>
</feature>
<dbReference type="SUPFAM" id="SSF51230">
    <property type="entry name" value="Single hybrid motif"/>
    <property type="match status" value="1"/>
</dbReference>
<dbReference type="FunFam" id="2.40.50.100:FF:000003">
    <property type="entry name" value="Acetyl-CoA carboxylase biotin carboxyl carrier protein"/>
    <property type="match status" value="1"/>
</dbReference>
<name>A0A401ZFK6_9CHLR</name>
<dbReference type="Pfam" id="PF00364">
    <property type="entry name" value="Biotin_lipoyl"/>
    <property type="match status" value="1"/>
</dbReference>
<comment type="caution">
    <text evidence="3">The sequence shown here is derived from an EMBL/GenBank/DDBJ whole genome shotgun (WGS) entry which is preliminary data.</text>
</comment>
<organism evidence="3 4">
    <name type="scientific">Dictyobacter aurantiacus</name>
    <dbReference type="NCBI Taxonomy" id="1936993"/>
    <lineage>
        <taxon>Bacteria</taxon>
        <taxon>Bacillati</taxon>
        <taxon>Chloroflexota</taxon>
        <taxon>Ktedonobacteria</taxon>
        <taxon>Ktedonobacterales</taxon>
        <taxon>Dictyobacteraceae</taxon>
        <taxon>Dictyobacter</taxon>
    </lineage>
</organism>
<dbReference type="PROSITE" id="PS50968">
    <property type="entry name" value="BIOTINYL_LIPOYL"/>
    <property type="match status" value="1"/>
</dbReference>
<accession>A0A401ZFK6</accession>
<sequence>MPYIASINNQNYTITTRTQDVQTAVTLDGVTHALDWQRIAALAADDKGKQPEGGYYSLLIAGKSYEVFVRRVAQDDEDGNRQTYEIQLAGQYFLVTVEDERTRTLTGIARSNAASSAARIKAPMPGLVVNTLAQPGDTVSAGQTVVVLEAMKMENDLPSPIAGTVKELKVQKGQTVDQGQLLVIIEGEQPR</sequence>
<dbReference type="CDD" id="cd06850">
    <property type="entry name" value="biotinyl_domain"/>
    <property type="match status" value="1"/>
</dbReference>
<gene>
    <name evidence="3" type="ORF">KDAU_27970</name>
</gene>
<keyword evidence="4" id="KW-1185">Reference proteome</keyword>
<dbReference type="Gene3D" id="2.40.50.100">
    <property type="match status" value="1"/>
</dbReference>
<protein>
    <recommendedName>
        <fullName evidence="2">Lipoyl-binding domain-containing protein</fullName>
    </recommendedName>
</protein>
<dbReference type="InterPro" id="IPR000089">
    <property type="entry name" value="Biotin_lipoyl"/>
</dbReference>
<dbReference type="PROSITE" id="PS00188">
    <property type="entry name" value="BIOTIN"/>
    <property type="match status" value="1"/>
</dbReference>
<evidence type="ECO:0000256" key="1">
    <source>
        <dbReference type="ARBA" id="ARBA00023267"/>
    </source>
</evidence>
<dbReference type="InterPro" id="IPR001882">
    <property type="entry name" value="Biotin_BS"/>
</dbReference>
<dbReference type="InterPro" id="IPR050709">
    <property type="entry name" value="Biotin_Carboxyl_Carrier/Decarb"/>
</dbReference>
<dbReference type="Proteomes" id="UP000287224">
    <property type="component" value="Unassembled WGS sequence"/>
</dbReference>
<reference evidence="4" key="1">
    <citation type="submission" date="2018-12" db="EMBL/GenBank/DDBJ databases">
        <title>Tengunoibacter tsumagoiensis gen. nov., sp. nov., Dictyobacter kobayashii sp. nov., D. alpinus sp. nov., and D. joshuensis sp. nov. and description of Dictyobacteraceae fam. nov. within the order Ktedonobacterales isolated from Tengu-no-mugimeshi.</title>
        <authorList>
            <person name="Wang C.M."/>
            <person name="Zheng Y."/>
            <person name="Sakai Y."/>
            <person name="Toyoda A."/>
            <person name="Minakuchi Y."/>
            <person name="Abe K."/>
            <person name="Yokota A."/>
            <person name="Yabe S."/>
        </authorList>
    </citation>
    <scope>NUCLEOTIDE SEQUENCE [LARGE SCALE GENOMIC DNA]</scope>
    <source>
        <strain evidence="4">S-27</strain>
    </source>
</reference>
<dbReference type="PANTHER" id="PTHR45266:SF3">
    <property type="entry name" value="OXALOACETATE DECARBOXYLASE ALPHA CHAIN"/>
    <property type="match status" value="1"/>
</dbReference>
<keyword evidence="1" id="KW-0092">Biotin</keyword>
<evidence type="ECO:0000313" key="4">
    <source>
        <dbReference type="Proteomes" id="UP000287224"/>
    </source>
</evidence>
<evidence type="ECO:0000259" key="2">
    <source>
        <dbReference type="PROSITE" id="PS50968"/>
    </source>
</evidence>
<proteinExistence type="predicted"/>
<evidence type="ECO:0000313" key="3">
    <source>
        <dbReference type="EMBL" id="GCE05468.1"/>
    </source>
</evidence>
<dbReference type="InterPro" id="IPR011053">
    <property type="entry name" value="Single_hybrid_motif"/>
</dbReference>